<dbReference type="SUPFAM" id="SSF82866">
    <property type="entry name" value="Multidrug efflux transporter AcrB transmembrane domain"/>
    <property type="match status" value="2"/>
</dbReference>
<feature type="transmembrane region" description="Helical" evidence="2">
    <location>
        <begin position="416"/>
        <end position="439"/>
    </location>
</feature>
<dbReference type="SUPFAM" id="SSF82714">
    <property type="entry name" value="Multidrug efflux transporter AcrB TolC docking domain, DN and DC subdomains"/>
    <property type="match status" value="2"/>
</dbReference>
<reference evidence="4" key="1">
    <citation type="submission" date="2017-09" db="EMBL/GenBank/DDBJ databases">
        <title>Depth-based differentiation of microbial function through sediment-hosted aquifers and enrichment of novel symbionts in the deep terrestrial subsurface.</title>
        <authorList>
            <person name="Probst A.J."/>
            <person name="Ladd B."/>
            <person name="Jarett J.K."/>
            <person name="Geller-Mcgrath D.E."/>
            <person name="Sieber C.M.K."/>
            <person name="Emerson J.B."/>
            <person name="Anantharaman K."/>
            <person name="Thomas B.C."/>
            <person name="Malmstrom R."/>
            <person name="Stieglmeier M."/>
            <person name="Klingl A."/>
            <person name="Woyke T."/>
            <person name="Ryan C.M."/>
            <person name="Banfield J.F."/>
        </authorList>
    </citation>
    <scope>NUCLEOTIDE SEQUENCE [LARGE SCALE GENOMIC DNA]</scope>
</reference>
<dbReference type="InterPro" id="IPR001036">
    <property type="entry name" value="Acrflvin-R"/>
</dbReference>
<dbReference type="PANTHER" id="PTHR32063:SF24">
    <property type="entry name" value="CATION EFFLUX SYSTEM (ACRB_ACRD_ACRF FAMILY)"/>
    <property type="match status" value="1"/>
</dbReference>
<organism evidence="3 4">
    <name type="scientific">Candidatus Doudnabacteria bacterium CG10_big_fil_rev_8_21_14_0_10_41_10</name>
    <dbReference type="NCBI Taxonomy" id="1974551"/>
    <lineage>
        <taxon>Bacteria</taxon>
        <taxon>Candidatus Doudnaibacteriota</taxon>
    </lineage>
</organism>
<feature type="transmembrane region" description="Helical" evidence="2">
    <location>
        <begin position="562"/>
        <end position="582"/>
    </location>
</feature>
<dbReference type="InterPro" id="IPR027463">
    <property type="entry name" value="AcrB_DN_DC_subdom"/>
</dbReference>
<dbReference type="Gene3D" id="3.30.70.1430">
    <property type="entry name" value="Multidrug efflux transporter AcrB pore domain"/>
    <property type="match status" value="2"/>
</dbReference>
<dbReference type="Proteomes" id="UP000230557">
    <property type="component" value="Unassembled WGS sequence"/>
</dbReference>
<feature type="region of interest" description="Disordered" evidence="1">
    <location>
        <begin position="1"/>
        <end position="22"/>
    </location>
</feature>
<keyword evidence="2" id="KW-0472">Membrane</keyword>
<dbReference type="PANTHER" id="PTHR32063">
    <property type="match status" value="1"/>
</dbReference>
<dbReference type="PRINTS" id="PR00702">
    <property type="entry name" value="ACRIFLAVINRP"/>
</dbReference>
<feature type="compositionally biased region" description="Polar residues" evidence="1">
    <location>
        <begin position="1"/>
        <end position="12"/>
    </location>
</feature>
<keyword evidence="2" id="KW-0812">Transmembrane</keyword>
<feature type="transmembrane region" description="Helical" evidence="2">
    <location>
        <begin position="460"/>
        <end position="480"/>
    </location>
</feature>
<keyword evidence="2" id="KW-1133">Transmembrane helix</keyword>
<proteinExistence type="predicted"/>
<accession>A0A2H0VDY7</accession>
<evidence type="ECO:0008006" key="5">
    <source>
        <dbReference type="Google" id="ProtNLM"/>
    </source>
</evidence>
<feature type="transmembrane region" description="Helical" evidence="2">
    <location>
        <begin position="40"/>
        <end position="59"/>
    </location>
</feature>
<dbReference type="GO" id="GO:0042910">
    <property type="term" value="F:xenobiotic transmembrane transporter activity"/>
    <property type="evidence" value="ECO:0007669"/>
    <property type="project" value="TreeGrafter"/>
</dbReference>
<feature type="transmembrane region" description="Helical" evidence="2">
    <location>
        <begin position="1022"/>
        <end position="1043"/>
    </location>
</feature>
<feature type="transmembrane region" description="Helical" evidence="2">
    <location>
        <begin position="492"/>
        <end position="519"/>
    </location>
</feature>
<dbReference type="AlphaFoldDB" id="A0A2H0VDY7"/>
<dbReference type="Pfam" id="PF00873">
    <property type="entry name" value="ACR_tran"/>
    <property type="match status" value="1"/>
</dbReference>
<sequence length="1059" mass="114081">MQEQNNNQNITPPSEGEINRKKIEDGSKNPLSFFIRRSRLTVLIVVGIAIWGAVAGLSLPQEANPEVKIPFGVVTTVFPGASPTDVEELVTNKIEKKVENLDKVKLITSESSLSFSSVFVEFEASADLDKSIQDLKDAVSEVRGLPNEAEDPEAMGINFNDFPVVTFSVVGDLTDIELKNLGETIQKELESISGVSNVSVTGIREREISVKVNPGELERLGISINQVVGAMQAANISLPLGDVEVGELSYNVTSSGKFNSVEDLNNVVVKSSPAGSVFLSDVAKISDGLREAKSISRVSLDGGQPKPAISLQIFKRTGGNIIEIVDAAKEKIENLETEGVIPVTAQVEVTNDVSQFIRQDFTTLRNSGLQTIVIIFILLTLALSFRKAVTAILSIPLVFMMALGILSLTGSTLNSLVLFSLVLSMGLLVDTIIVLLEGIHDGLKQGFSPSEASIYSLQTYIWPVLAGVLTTISAFIPMFLVSGIMGEFLKTLPITIAATLGSSLFVGLVIMPGIAALLLRTGRKVDVEKDTIFEKYLIHRTEALYSRFITRIIASRSLKRRFVGVLAGLFVVAVGLVALGIIPIQLFPVIDVDYFTVNIELLTGSPLESSNKITIEVENQILELSEVKNFVTNIGVVLNTGEGGVGGSNENTAQIVVNLTVLNERDRKSFDIAADLREKFEGIAGATITVSELTAGPPTGAPVEIRITGNDFIDIDTAAGQVVGLLEEIDGVINIESDSKLSPPEFSFELVHDNMGRYGLTAASVATGLRAAVEGVTATNITLDGDDIDVVVTFSGSKISSVEELKNLGIVSPSGQVVKLDQIARFEISPSLEVVRHRNLDRVVNIRGDVEGTSSSVVKKVFEEKIAEVNLPKNVSAQFGGEVEDIQQSFTELWYSMIVAVILILFIMTVQFDSFKQPFIIILTLPLAVIGVVFGTFILGLEFGFATFLGVVALSGIVVNDAIILIDRINYNLKTRKLKISESIVEAGNARLEPIIMTTLTTIAGVTPLAFADAFWRGLSVAVAFGIAFATVLTMVLVPILYLKFEGKAWMKKRVSGEI</sequence>
<evidence type="ECO:0000313" key="3">
    <source>
        <dbReference type="EMBL" id="PIR97317.1"/>
    </source>
</evidence>
<protein>
    <recommendedName>
        <fullName evidence="5">AcrB/AcrD/AcrF family protein</fullName>
    </recommendedName>
</protein>
<comment type="caution">
    <text evidence="3">The sequence shown here is derived from an EMBL/GenBank/DDBJ whole genome shotgun (WGS) entry which is preliminary data.</text>
</comment>
<feature type="transmembrane region" description="Helical" evidence="2">
    <location>
        <begin position="919"/>
        <end position="939"/>
    </location>
</feature>
<evidence type="ECO:0000256" key="2">
    <source>
        <dbReference type="SAM" id="Phobius"/>
    </source>
</evidence>
<dbReference type="Gene3D" id="3.30.70.1440">
    <property type="entry name" value="Multidrug efflux transporter AcrB pore domain"/>
    <property type="match status" value="1"/>
</dbReference>
<feature type="transmembrane region" description="Helical" evidence="2">
    <location>
        <begin position="995"/>
        <end position="1016"/>
    </location>
</feature>
<dbReference type="SUPFAM" id="SSF82693">
    <property type="entry name" value="Multidrug efflux transporter AcrB pore domain, PN1, PN2, PC1 and PC2 subdomains"/>
    <property type="match status" value="3"/>
</dbReference>
<evidence type="ECO:0000256" key="1">
    <source>
        <dbReference type="SAM" id="MobiDB-lite"/>
    </source>
</evidence>
<dbReference type="Gene3D" id="1.20.1640.10">
    <property type="entry name" value="Multidrug efflux transporter AcrB transmembrane domain"/>
    <property type="match status" value="2"/>
</dbReference>
<name>A0A2H0VDY7_9BACT</name>
<feature type="transmembrane region" description="Helical" evidence="2">
    <location>
        <begin position="367"/>
        <end position="385"/>
    </location>
</feature>
<dbReference type="EMBL" id="PFAJ01000028">
    <property type="protein sequence ID" value="PIR97317.1"/>
    <property type="molecule type" value="Genomic_DNA"/>
</dbReference>
<feature type="transmembrane region" description="Helical" evidence="2">
    <location>
        <begin position="893"/>
        <end position="912"/>
    </location>
</feature>
<feature type="transmembrane region" description="Helical" evidence="2">
    <location>
        <begin position="945"/>
        <end position="966"/>
    </location>
</feature>
<evidence type="ECO:0000313" key="4">
    <source>
        <dbReference type="Proteomes" id="UP000230557"/>
    </source>
</evidence>
<dbReference type="Gene3D" id="3.30.70.1320">
    <property type="entry name" value="Multidrug efflux transporter AcrB pore domain like"/>
    <property type="match status" value="1"/>
</dbReference>
<feature type="transmembrane region" description="Helical" evidence="2">
    <location>
        <begin position="392"/>
        <end position="410"/>
    </location>
</feature>
<gene>
    <name evidence="3" type="ORF">COT91_02025</name>
</gene>
<dbReference type="Gene3D" id="3.30.2090.10">
    <property type="entry name" value="Multidrug efflux transporter AcrB TolC docking domain, DN and DC subdomains"/>
    <property type="match status" value="2"/>
</dbReference>
<dbReference type="GO" id="GO:0005886">
    <property type="term" value="C:plasma membrane"/>
    <property type="evidence" value="ECO:0007669"/>
    <property type="project" value="TreeGrafter"/>
</dbReference>